<accession>A0ABQ1H992</accession>
<dbReference type="Proteomes" id="UP000658793">
    <property type="component" value="Unassembled WGS sequence"/>
</dbReference>
<comment type="caution">
    <text evidence="2">The sequence shown here is derived from an EMBL/GenBank/DDBJ whole genome shotgun (WGS) entry which is preliminary data.</text>
</comment>
<evidence type="ECO:0000259" key="1">
    <source>
        <dbReference type="Pfam" id="PF18730"/>
    </source>
</evidence>
<protein>
    <recommendedName>
        <fullName evidence="1">Cthe-2314-like HEPN domain-containing protein</fullName>
    </recommendedName>
</protein>
<dbReference type="EMBL" id="BMGA01000001">
    <property type="protein sequence ID" value="GGA64534.1"/>
    <property type="molecule type" value="Genomic_DNA"/>
</dbReference>
<name>A0ABQ1H992_9FLAO</name>
<dbReference type="InterPro" id="IPR041394">
    <property type="entry name" value="HEPN_Cthe2314"/>
</dbReference>
<feature type="domain" description="Cthe-2314-like HEPN" evidence="1">
    <location>
        <begin position="79"/>
        <end position="222"/>
    </location>
</feature>
<dbReference type="Pfam" id="PF18730">
    <property type="entry name" value="HEPN_Cthe2314"/>
    <property type="match status" value="1"/>
</dbReference>
<reference evidence="3" key="1">
    <citation type="journal article" date="2019" name="Int. J. Syst. Evol. Microbiol.">
        <title>The Global Catalogue of Microorganisms (GCM) 10K type strain sequencing project: providing services to taxonomists for standard genome sequencing and annotation.</title>
        <authorList>
            <consortium name="The Broad Institute Genomics Platform"/>
            <consortium name="The Broad Institute Genome Sequencing Center for Infectious Disease"/>
            <person name="Wu L."/>
            <person name="Ma J."/>
        </authorList>
    </citation>
    <scope>NUCLEOTIDE SEQUENCE [LARGE SCALE GENOMIC DNA]</scope>
    <source>
        <strain evidence="3">CGMCC 1.12811</strain>
    </source>
</reference>
<proteinExistence type="predicted"/>
<keyword evidence="3" id="KW-1185">Reference proteome</keyword>
<evidence type="ECO:0000313" key="2">
    <source>
        <dbReference type="EMBL" id="GGA64534.1"/>
    </source>
</evidence>
<evidence type="ECO:0000313" key="3">
    <source>
        <dbReference type="Proteomes" id="UP000658793"/>
    </source>
</evidence>
<dbReference type="RefSeq" id="WP_188491527.1">
    <property type="nucleotide sequence ID" value="NZ_BMGA01000001.1"/>
</dbReference>
<gene>
    <name evidence="2" type="ORF">GCM10008015_01770</name>
</gene>
<sequence>MNTDALIMHSFYQQMIEDTKPFLKGVKVSDKYIVDKNENDMSDSEHYIRYTSFYSVHLFGLCCQLERAVKLLSNFRDDNKNEIGRGYHLSYNIENYFIRLDSLYDRILQLVNAIFNFGFDDSKVKKDKVLKKISEVDGYSELMNSLYELNNVLKKYSDEKRNIIVHRYSYFDKELDMIEMFYDPIYSKIILQNTDNVENFKQIRKERLSFYLRKKKKEFNEINEECFEKLFLILNEIEKEYTLKKQELSF</sequence>
<organism evidence="2 3">
    <name type="scientific">Flavobacterium palustre</name>
    <dbReference type="NCBI Taxonomy" id="1476463"/>
    <lineage>
        <taxon>Bacteria</taxon>
        <taxon>Pseudomonadati</taxon>
        <taxon>Bacteroidota</taxon>
        <taxon>Flavobacteriia</taxon>
        <taxon>Flavobacteriales</taxon>
        <taxon>Flavobacteriaceae</taxon>
        <taxon>Flavobacterium</taxon>
    </lineage>
</organism>